<dbReference type="Pfam" id="PF15580">
    <property type="entry name" value="Imm53"/>
    <property type="match status" value="1"/>
</dbReference>
<dbReference type="Proteomes" id="UP001052739">
    <property type="component" value="Unassembled WGS sequence"/>
</dbReference>
<comment type="caution">
    <text evidence="1">The sequence shown here is derived from an EMBL/GenBank/DDBJ whole genome shotgun (WGS) entry which is preliminary data.</text>
</comment>
<dbReference type="EMBL" id="BNDW01000117">
    <property type="protein sequence ID" value="GHI27445.1"/>
    <property type="molecule type" value="Genomic_DNA"/>
</dbReference>
<accession>A0ABQ3PQZ8</accession>
<reference evidence="1" key="1">
    <citation type="submission" date="2024-05" db="EMBL/GenBank/DDBJ databases">
        <title>Whole genome shotgun sequence of Streptomyces hydrogenans NBRC 13475.</title>
        <authorList>
            <person name="Komaki H."/>
            <person name="Tamura T."/>
        </authorList>
    </citation>
    <scope>NUCLEOTIDE SEQUENCE</scope>
    <source>
        <strain evidence="1">NBRC 13475</strain>
    </source>
</reference>
<dbReference type="RefSeq" id="WP_190221828.1">
    <property type="nucleotide sequence ID" value="NZ_BNBS01000005.1"/>
</dbReference>
<evidence type="ECO:0000313" key="2">
    <source>
        <dbReference type="Proteomes" id="UP001052739"/>
    </source>
</evidence>
<sequence length="103" mass="11981">MNGDENVLDWLQGWYAAQCDEDWEHEWGVKIETLDNPGWAVRIDLEETDLEEHAFPRLDIERGKDDWLMAWTSDMAFRAACGPGNLTEVLGLFRRWAMENAPL</sequence>
<evidence type="ECO:0000313" key="1">
    <source>
        <dbReference type="EMBL" id="GHI27445.1"/>
    </source>
</evidence>
<protein>
    <recommendedName>
        <fullName evidence="3">Immunity protein 53</fullName>
    </recommendedName>
</protein>
<dbReference type="InterPro" id="IPR028228">
    <property type="entry name" value="Imm53"/>
</dbReference>
<proteinExistence type="predicted"/>
<name>A0ABQ3PQZ8_9ACTN</name>
<keyword evidence="2" id="KW-1185">Reference proteome</keyword>
<organism evidence="1 2">
    <name type="scientific">Streptomyces hydrogenans</name>
    <dbReference type="NCBI Taxonomy" id="1873719"/>
    <lineage>
        <taxon>Bacteria</taxon>
        <taxon>Bacillati</taxon>
        <taxon>Actinomycetota</taxon>
        <taxon>Actinomycetes</taxon>
        <taxon>Kitasatosporales</taxon>
        <taxon>Streptomycetaceae</taxon>
        <taxon>Streptomyces</taxon>
    </lineage>
</organism>
<evidence type="ECO:0008006" key="3">
    <source>
        <dbReference type="Google" id="ProtNLM"/>
    </source>
</evidence>
<gene>
    <name evidence="1" type="ORF">Shyd_88160</name>
</gene>